<sequence length="283" mass="31672">LGEFTERNTKLIAISTDSHFSHLAWKNTPYNKGGVGNIQIPMVSDIKKVISRNYNVLHDEAIPLRGTFIIDEKFIVRHLLVNDFPIGRNVDEVIRIIDALYYNAKHGEVCPAGWNKGDEAITPSHKGVADYLASNAEKFVSGAESMKKLLYTLYFLVPLLFYNIVYAKIDSDRENTNDIKKALQIQAGELQHVKHENGELHKKVRKQKREIEELSTSGNDDSSLDSLGSSSSSRQIDDGNTNAILPQQSMVVDAIGSNIIEKDPIPAEPKTMLIQHHQPEEAI</sequence>
<gene>
    <name evidence="11" type="ORF">PXEA_LOCUS22629</name>
</gene>
<evidence type="ECO:0000256" key="2">
    <source>
        <dbReference type="ARBA" id="ARBA00013017"/>
    </source>
</evidence>
<dbReference type="Proteomes" id="UP000784294">
    <property type="component" value="Unassembled WGS sequence"/>
</dbReference>
<evidence type="ECO:0000256" key="6">
    <source>
        <dbReference type="ARBA" id="ARBA00049091"/>
    </source>
</evidence>
<evidence type="ECO:0000256" key="7">
    <source>
        <dbReference type="SAM" id="MobiDB-lite"/>
    </source>
</evidence>
<comment type="catalytic activity">
    <reaction evidence="6">
        <text>a hydroperoxide + [thioredoxin]-dithiol = an alcohol + [thioredoxin]-disulfide + H2O</text>
        <dbReference type="Rhea" id="RHEA:62620"/>
        <dbReference type="Rhea" id="RHEA-COMP:10698"/>
        <dbReference type="Rhea" id="RHEA-COMP:10700"/>
        <dbReference type="ChEBI" id="CHEBI:15377"/>
        <dbReference type="ChEBI" id="CHEBI:29950"/>
        <dbReference type="ChEBI" id="CHEBI:30879"/>
        <dbReference type="ChEBI" id="CHEBI:35924"/>
        <dbReference type="ChEBI" id="CHEBI:50058"/>
        <dbReference type="EC" id="1.11.1.24"/>
    </reaction>
</comment>
<evidence type="ECO:0000256" key="3">
    <source>
        <dbReference type="ARBA" id="ARBA00022559"/>
    </source>
</evidence>
<dbReference type="InterPro" id="IPR000866">
    <property type="entry name" value="AhpC/TSA"/>
</dbReference>
<protein>
    <recommendedName>
        <fullName evidence="2">thioredoxin-dependent peroxiredoxin</fullName>
        <ecNumber evidence="2">1.11.1.24</ecNumber>
    </recommendedName>
</protein>
<keyword evidence="4" id="KW-0049">Antioxidant</keyword>
<keyword evidence="3" id="KW-0575">Peroxidase</keyword>
<keyword evidence="8" id="KW-1133">Transmembrane helix</keyword>
<dbReference type="SUPFAM" id="SSF52833">
    <property type="entry name" value="Thioredoxin-like"/>
    <property type="match status" value="1"/>
</dbReference>
<keyword evidence="12" id="KW-1185">Reference proteome</keyword>
<keyword evidence="8" id="KW-0812">Transmembrane</keyword>
<accession>A0A448X695</accession>
<feature type="compositionally biased region" description="Low complexity" evidence="7">
    <location>
        <begin position="214"/>
        <end position="233"/>
    </location>
</feature>
<comment type="similarity">
    <text evidence="1">Belongs to the peroxiredoxin family. AhpC/Prx1 subfamily.</text>
</comment>
<evidence type="ECO:0000256" key="8">
    <source>
        <dbReference type="SAM" id="Phobius"/>
    </source>
</evidence>
<evidence type="ECO:0000313" key="12">
    <source>
        <dbReference type="Proteomes" id="UP000784294"/>
    </source>
</evidence>
<dbReference type="EC" id="1.11.1.24" evidence="2"/>
<dbReference type="GO" id="GO:0045454">
    <property type="term" value="P:cell redox homeostasis"/>
    <property type="evidence" value="ECO:0007669"/>
    <property type="project" value="TreeGrafter"/>
</dbReference>
<dbReference type="InterPro" id="IPR036249">
    <property type="entry name" value="Thioredoxin-like_sf"/>
</dbReference>
<dbReference type="Pfam" id="PF00578">
    <property type="entry name" value="AhpC-TSA"/>
    <property type="match status" value="1"/>
</dbReference>
<dbReference type="InterPro" id="IPR050217">
    <property type="entry name" value="Peroxiredoxin"/>
</dbReference>
<feature type="region of interest" description="Disordered" evidence="7">
    <location>
        <begin position="200"/>
        <end position="242"/>
    </location>
</feature>
<reference evidence="11" key="1">
    <citation type="submission" date="2018-11" db="EMBL/GenBank/DDBJ databases">
        <authorList>
            <consortium name="Pathogen Informatics"/>
        </authorList>
    </citation>
    <scope>NUCLEOTIDE SEQUENCE</scope>
</reference>
<dbReference type="GO" id="GO:0042744">
    <property type="term" value="P:hydrogen peroxide catabolic process"/>
    <property type="evidence" value="ECO:0007669"/>
    <property type="project" value="TreeGrafter"/>
</dbReference>
<evidence type="ECO:0000313" key="11">
    <source>
        <dbReference type="EMBL" id="VEL29189.1"/>
    </source>
</evidence>
<dbReference type="GO" id="GO:0033554">
    <property type="term" value="P:cellular response to stress"/>
    <property type="evidence" value="ECO:0007669"/>
    <property type="project" value="TreeGrafter"/>
</dbReference>
<dbReference type="Gene3D" id="3.40.30.10">
    <property type="entry name" value="Glutaredoxin"/>
    <property type="match status" value="1"/>
</dbReference>
<feature type="domain" description="Peroxiredoxin C-terminal" evidence="10">
    <location>
        <begin position="99"/>
        <end position="132"/>
    </location>
</feature>
<dbReference type="GO" id="GO:0008379">
    <property type="term" value="F:thioredoxin peroxidase activity"/>
    <property type="evidence" value="ECO:0007669"/>
    <property type="project" value="TreeGrafter"/>
</dbReference>
<dbReference type="PANTHER" id="PTHR10681">
    <property type="entry name" value="THIOREDOXIN PEROXIDASE"/>
    <property type="match status" value="1"/>
</dbReference>
<feature type="non-terminal residue" evidence="11">
    <location>
        <position position="1"/>
    </location>
</feature>
<proteinExistence type="inferred from homology"/>
<dbReference type="InterPro" id="IPR019479">
    <property type="entry name" value="Peroxiredoxin_C"/>
</dbReference>
<dbReference type="OrthoDB" id="185659at2759"/>
<dbReference type="Pfam" id="PF10417">
    <property type="entry name" value="1-cysPrx_C"/>
    <property type="match status" value="1"/>
</dbReference>
<feature type="domain" description="Alkyl hydroperoxide reductase subunit C/ Thiol specific antioxidant" evidence="9">
    <location>
        <begin position="2"/>
        <end position="78"/>
    </location>
</feature>
<feature type="non-terminal residue" evidence="11">
    <location>
        <position position="283"/>
    </location>
</feature>
<evidence type="ECO:0000256" key="5">
    <source>
        <dbReference type="ARBA" id="ARBA00023002"/>
    </source>
</evidence>
<dbReference type="PANTHER" id="PTHR10681:SF164">
    <property type="entry name" value="THIOREDOXIN PEROXIDASE 1"/>
    <property type="match status" value="1"/>
</dbReference>
<keyword evidence="8" id="KW-0472">Membrane</keyword>
<organism evidence="11 12">
    <name type="scientific">Protopolystoma xenopodis</name>
    <dbReference type="NCBI Taxonomy" id="117903"/>
    <lineage>
        <taxon>Eukaryota</taxon>
        <taxon>Metazoa</taxon>
        <taxon>Spiralia</taxon>
        <taxon>Lophotrochozoa</taxon>
        <taxon>Platyhelminthes</taxon>
        <taxon>Monogenea</taxon>
        <taxon>Polyopisthocotylea</taxon>
        <taxon>Polystomatidea</taxon>
        <taxon>Polystomatidae</taxon>
        <taxon>Protopolystoma</taxon>
    </lineage>
</organism>
<dbReference type="EMBL" id="CAAALY010101063">
    <property type="protein sequence ID" value="VEL29189.1"/>
    <property type="molecule type" value="Genomic_DNA"/>
</dbReference>
<dbReference type="CDD" id="cd03015">
    <property type="entry name" value="PRX_Typ2cys"/>
    <property type="match status" value="1"/>
</dbReference>
<dbReference type="GO" id="GO:0006979">
    <property type="term" value="P:response to oxidative stress"/>
    <property type="evidence" value="ECO:0007669"/>
    <property type="project" value="TreeGrafter"/>
</dbReference>
<dbReference type="AlphaFoldDB" id="A0A448X695"/>
<comment type="caution">
    <text evidence="11">The sequence shown here is derived from an EMBL/GenBank/DDBJ whole genome shotgun (WGS) entry which is preliminary data.</text>
</comment>
<evidence type="ECO:0000259" key="10">
    <source>
        <dbReference type="Pfam" id="PF10417"/>
    </source>
</evidence>
<name>A0A448X695_9PLAT</name>
<evidence type="ECO:0000259" key="9">
    <source>
        <dbReference type="Pfam" id="PF00578"/>
    </source>
</evidence>
<evidence type="ECO:0000256" key="4">
    <source>
        <dbReference type="ARBA" id="ARBA00022862"/>
    </source>
</evidence>
<dbReference type="GO" id="GO:0005829">
    <property type="term" value="C:cytosol"/>
    <property type="evidence" value="ECO:0007669"/>
    <property type="project" value="TreeGrafter"/>
</dbReference>
<keyword evidence="5" id="KW-0560">Oxidoreductase</keyword>
<feature type="transmembrane region" description="Helical" evidence="8">
    <location>
        <begin position="149"/>
        <end position="167"/>
    </location>
</feature>
<evidence type="ECO:0000256" key="1">
    <source>
        <dbReference type="ARBA" id="ARBA00009796"/>
    </source>
</evidence>